<name>A0ABR0BII5_PURLI</name>
<reference evidence="2 3" key="1">
    <citation type="journal article" date="2024" name="Microbiol. Resour. Announc.">
        <title>Genome annotations for the ascomycete fungi Trichoderma harzianum, Trichoderma aggressivum, and Purpureocillium lilacinum.</title>
        <authorList>
            <person name="Beijen E.P.W."/>
            <person name="Ohm R.A."/>
        </authorList>
    </citation>
    <scope>NUCLEOTIDE SEQUENCE [LARGE SCALE GENOMIC DNA]</scope>
    <source>
        <strain evidence="2 3">CBS 150709</strain>
    </source>
</reference>
<organism evidence="2 3">
    <name type="scientific">Purpureocillium lilacinum</name>
    <name type="common">Paecilomyces lilacinus</name>
    <dbReference type="NCBI Taxonomy" id="33203"/>
    <lineage>
        <taxon>Eukaryota</taxon>
        <taxon>Fungi</taxon>
        <taxon>Dikarya</taxon>
        <taxon>Ascomycota</taxon>
        <taxon>Pezizomycotina</taxon>
        <taxon>Sordariomycetes</taxon>
        <taxon>Hypocreomycetidae</taxon>
        <taxon>Hypocreales</taxon>
        <taxon>Ophiocordycipitaceae</taxon>
        <taxon>Purpureocillium</taxon>
    </lineage>
</organism>
<dbReference type="EMBL" id="JAWRVI010000079">
    <property type="protein sequence ID" value="KAK4078854.1"/>
    <property type="molecule type" value="Genomic_DNA"/>
</dbReference>
<evidence type="ECO:0000256" key="1">
    <source>
        <dbReference type="SAM" id="MobiDB-lite"/>
    </source>
</evidence>
<accession>A0ABR0BII5</accession>
<evidence type="ECO:0000313" key="3">
    <source>
        <dbReference type="Proteomes" id="UP001287286"/>
    </source>
</evidence>
<proteinExistence type="predicted"/>
<gene>
    <name evidence="2" type="ORF">Purlil1_11862</name>
</gene>
<protein>
    <submittedName>
        <fullName evidence="2">Uncharacterized protein</fullName>
    </submittedName>
</protein>
<sequence length="215" mass="24285">MVSMRFDRDGWTLGGFIQTSENIQHYRPSMPEPTRGVRLPILASYRWCSAFGALDGVHSQFSARAVVHAYIKDKPAYNEWRMRNTSPLTRTSQEITMKVLQVLYVAVSLLGTVHGAPSQDRRDTGAVAGTYPPVWKSNDAPAEDAKYPPDWKRDDSQFDAAKYPPDWKRDESQAEFATYPPAWKSDNAQVKGATYPPDWKRDKSQEGAAAYPPAW</sequence>
<keyword evidence="3" id="KW-1185">Reference proteome</keyword>
<feature type="region of interest" description="Disordered" evidence="1">
    <location>
        <begin position="115"/>
        <end position="215"/>
    </location>
</feature>
<comment type="caution">
    <text evidence="2">The sequence shown here is derived from an EMBL/GenBank/DDBJ whole genome shotgun (WGS) entry which is preliminary data.</text>
</comment>
<evidence type="ECO:0000313" key="2">
    <source>
        <dbReference type="EMBL" id="KAK4078854.1"/>
    </source>
</evidence>
<dbReference type="Proteomes" id="UP001287286">
    <property type="component" value="Unassembled WGS sequence"/>
</dbReference>
<feature type="compositionally biased region" description="Basic and acidic residues" evidence="1">
    <location>
        <begin position="143"/>
        <end position="156"/>
    </location>
</feature>